<dbReference type="EMBL" id="JBGFFE010000003">
    <property type="protein sequence ID" value="MEY8762772.1"/>
    <property type="molecule type" value="Genomic_DNA"/>
</dbReference>
<gene>
    <name evidence="1" type="ORF">AB8S09_03800</name>
</gene>
<comment type="caution">
    <text evidence="1">The sequence shown here is derived from an EMBL/GenBank/DDBJ whole genome shotgun (WGS) entry which is preliminary data.</text>
</comment>
<name>A0ABV4DU61_9CLOT</name>
<protein>
    <submittedName>
        <fullName evidence="1">Uncharacterized protein</fullName>
    </submittedName>
</protein>
<organism evidence="1 2">
    <name type="scientific">Clostridium lapidicellarium</name>
    <dbReference type="NCBI Taxonomy" id="3240931"/>
    <lineage>
        <taxon>Bacteria</taxon>
        <taxon>Bacillati</taxon>
        <taxon>Bacillota</taxon>
        <taxon>Clostridia</taxon>
        <taxon>Eubacteriales</taxon>
        <taxon>Clostridiaceae</taxon>
        <taxon>Clostridium</taxon>
    </lineage>
</organism>
<sequence length="124" mass="15196">MQKTNYQHENYTEIRKYYLPDAIEDLFYQLVKHLEKIIEANANRYTFVWKKVVAKNEKKMSVKIQASVNKINKFYKTNFRVEKLTIIDDPKWILKYLYKKKEAENIKFVQEPGEIKRYMYQKNS</sequence>
<evidence type="ECO:0000313" key="1">
    <source>
        <dbReference type="EMBL" id="MEY8762772.1"/>
    </source>
</evidence>
<evidence type="ECO:0000313" key="2">
    <source>
        <dbReference type="Proteomes" id="UP001565220"/>
    </source>
</evidence>
<dbReference type="Proteomes" id="UP001565220">
    <property type="component" value="Unassembled WGS sequence"/>
</dbReference>
<dbReference type="RefSeq" id="WP_294182069.1">
    <property type="nucleotide sequence ID" value="NZ_JBGFFE010000003.1"/>
</dbReference>
<reference evidence="1 2" key="1">
    <citation type="submission" date="2024-08" db="EMBL/GenBank/DDBJ databases">
        <title>Clostridium lapicellarii sp. nov., and Clostridium renhuaiense sp. nov., two species isolated from the mud in a fermentation cellar used for producing sauce-flavour Chinese liquors.</title>
        <authorList>
            <person name="Yang F."/>
            <person name="Wang H."/>
            <person name="Chen L.Q."/>
            <person name="Zhou N."/>
            <person name="Lu J.J."/>
            <person name="Pu X.X."/>
            <person name="Wan B."/>
            <person name="Wang L."/>
            <person name="Liu S.J."/>
        </authorList>
    </citation>
    <scope>NUCLEOTIDE SEQUENCE [LARGE SCALE GENOMIC DNA]</scope>
    <source>
        <strain evidence="1 2">MT-113</strain>
    </source>
</reference>
<proteinExistence type="predicted"/>
<accession>A0ABV4DU61</accession>
<keyword evidence="2" id="KW-1185">Reference proteome</keyword>